<dbReference type="RefSeq" id="WP_245957756.1">
    <property type="nucleotide sequence ID" value="NZ_CP139960.1"/>
</dbReference>
<reference evidence="1 2" key="1">
    <citation type="submission" date="2023-12" db="EMBL/GenBank/DDBJ databases">
        <title>Genome sequencing and assembly of bacterial species from a model synthetic community.</title>
        <authorList>
            <person name="Hogle S.L."/>
        </authorList>
    </citation>
    <scope>NUCLEOTIDE SEQUENCE [LARGE SCALE GENOMIC DNA]</scope>
    <source>
        <strain evidence="1 2">HAMBI_3031</strain>
    </source>
</reference>
<keyword evidence="2" id="KW-1185">Reference proteome</keyword>
<organism evidence="1 2">
    <name type="scientific">Niabella yanshanensis</name>
    <dbReference type="NCBI Taxonomy" id="577386"/>
    <lineage>
        <taxon>Bacteria</taxon>
        <taxon>Pseudomonadati</taxon>
        <taxon>Bacteroidota</taxon>
        <taxon>Chitinophagia</taxon>
        <taxon>Chitinophagales</taxon>
        <taxon>Chitinophagaceae</taxon>
        <taxon>Niabella</taxon>
    </lineage>
</organism>
<evidence type="ECO:0000313" key="1">
    <source>
        <dbReference type="EMBL" id="WQD37557.1"/>
    </source>
</evidence>
<protein>
    <recommendedName>
        <fullName evidence="3">Lipoprotein</fullName>
    </recommendedName>
</protein>
<proteinExistence type="predicted"/>
<accession>A0ABZ0W4W5</accession>
<dbReference type="Proteomes" id="UP001325680">
    <property type="component" value="Chromosome"/>
</dbReference>
<name>A0ABZ0W4W5_9BACT</name>
<dbReference type="PROSITE" id="PS51257">
    <property type="entry name" value="PROKAR_LIPOPROTEIN"/>
    <property type="match status" value="1"/>
</dbReference>
<evidence type="ECO:0000313" key="2">
    <source>
        <dbReference type="Proteomes" id="UP001325680"/>
    </source>
</evidence>
<sequence length="222" mass="24637">MKFLSIACIAATMALISCKDGGKEVASAPFCSDTTCLTEPIKFESEAPGKPFVRINFKDCQIDSIHWEKGGMGLIKDIIFSEFIPNTVKPSKQFISCDIVEGKYAWLKFNDCATGRGFLIKLPFEKAGGSTDKYTSAINNFDPKFKLEDGLVAYYDNTFIYVVDITTGQTAKQLLTDQGVTDIDYNNVHGLIDSVNITKSNIYAKLNVDKKEVIHNNPLTFK</sequence>
<dbReference type="EMBL" id="CP139960">
    <property type="protein sequence ID" value="WQD37557.1"/>
    <property type="molecule type" value="Genomic_DNA"/>
</dbReference>
<gene>
    <name evidence="1" type="ORF">U0035_17945</name>
</gene>
<evidence type="ECO:0008006" key="3">
    <source>
        <dbReference type="Google" id="ProtNLM"/>
    </source>
</evidence>